<organism evidence="1 2">
    <name type="scientific">Orbilia oligospora</name>
    <name type="common">Nematode-trapping fungus</name>
    <name type="synonym">Arthrobotrys oligospora</name>
    <dbReference type="NCBI Taxonomy" id="2813651"/>
    <lineage>
        <taxon>Eukaryota</taxon>
        <taxon>Fungi</taxon>
        <taxon>Dikarya</taxon>
        <taxon>Ascomycota</taxon>
        <taxon>Pezizomycotina</taxon>
        <taxon>Orbiliomycetes</taxon>
        <taxon>Orbiliales</taxon>
        <taxon>Orbiliaceae</taxon>
        <taxon>Orbilia</taxon>
    </lineage>
</organism>
<protein>
    <submittedName>
        <fullName evidence="1">Uncharacterized protein</fullName>
    </submittedName>
</protein>
<dbReference type="Proteomes" id="UP000297595">
    <property type="component" value="Unassembled WGS sequence"/>
</dbReference>
<sequence>MQQFFSLPTEICDSILWFLEDDELSNFAKLSKSCYLITFPLRFRGVVIRVYDHEDKSVVSMIGSFDEGRWLASVRHCVRSITFDIEDFSDMIISFPSIFRFSNTTGLVIKIKRSGSIERRLYVAIFRLLRTLLPMYENLTSISLDWEGFIAFHDYPDLSLNCRPSDLDIRGIYDIRETNLDLDDVDGDLKIVETAGRTGDDCNNGDDNDNSNDNYNYERSQFTPDIQKLLGPSISDEEFKDLVTTKIQFPKKLRSFAFSTRALTRDACEPLFLLPLGRCKELTTLSIENVIEETQLRNEGTKFEEGGGGGEGVSKNRQSKPIYSFPNIKALHLTNVTKFNHIPSTVPVQFPNLESFKLTNSKHITKSICIEYNASWPEVIPEIPTLRFAEIPSPSGVIMGPYGNSWVLEKGLSRRTSEGRLLGLKTVNIIHEYEQRIEFVGTHTVVSVCRFRRKSNHEVLDSGRAWVQIDE</sequence>
<accession>A0A7C8K7R9</accession>
<reference evidence="1 2" key="1">
    <citation type="submission" date="2019-03" db="EMBL/GenBank/DDBJ databases">
        <title>Nematode-trapping fungi genome.</title>
        <authorList>
            <person name="Vidal-Diez De Ulzurrun G."/>
        </authorList>
    </citation>
    <scope>NUCLEOTIDE SEQUENCE [LARGE SCALE GENOMIC DNA]</scope>
    <source>
        <strain evidence="1 2">TWF154</strain>
    </source>
</reference>
<dbReference type="EMBL" id="SOZJ01000008">
    <property type="protein sequence ID" value="TGJ63447.1"/>
    <property type="molecule type" value="Genomic_DNA"/>
</dbReference>
<dbReference type="AlphaFoldDB" id="A0A7C8K7R9"/>
<gene>
    <name evidence="1" type="ORF">EYR41_011374</name>
</gene>
<name>A0A7C8K7R9_ORBOL</name>
<proteinExistence type="predicted"/>
<evidence type="ECO:0000313" key="1">
    <source>
        <dbReference type="EMBL" id="TGJ63447.1"/>
    </source>
</evidence>
<dbReference type="SUPFAM" id="SSF52047">
    <property type="entry name" value="RNI-like"/>
    <property type="match status" value="1"/>
</dbReference>
<evidence type="ECO:0000313" key="2">
    <source>
        <dbReference type="Proteomes" id="UP000297595"/>
    </source>
</evidence>
<comment type="caution">
    <text evidence="1">The sequence shown here is derived from an EMBL/GenBank/DDBJ whole genome shotgun (WGS) entry which is preliminary data.</text>
</comment>